<dbReference type="Pfam" id="PF00146">
    <property type="entry name" value="NADHdh"/>
    <property type="match status" value="1"/>
</dbReference>
<feature type="transmembrane region" description="Helical" evidence="5">
    <location>
        <begin position="153"/>
        <end position="174"/>
    </location>
</feature>
<feature type="transmembrane region" description="Helical" evidence="5">
    <location>
        <begin position="244"/>
        <end position="266"/>
    </location>
</feature>
<keyword evidence="5" id="KW-0830">Ubiquinone</keyword>
<dbReference type="GO" id="GO:0005886">
    <property type="term" value="C:plasma membrane"/>
    <property type="evidence" value="ECO:0007669"/>
    <property type="project" value="UniProtKB-SubCell"/>
</dbReference>
<comment type="caution">
    <text evidence="7">The sequence shown here is derived from an EMBL/GenBank/DDBJ whole genome shotgun (WGS) entry which is preliminary data.</text>
</comment>
<keyword evidence="5" id="KW-1278">Translocase</keyword>
<sequence length="337" mass="37267">MPWYTIALLHVAGALIGVISVLAMFLIWLERKVSAHMQDRLGPMRVGGWHGWAQSLADGIKLLLKEDIIPAMADKPLFKLAPMLIFGVTFMSFVVLPFSEVLIVSDLNIGVLYIYGLSTLTVIGIIMAGWASNNKWSLLGGMRSAAQLVSYEIPVGFSILAGVVMAGSLSTIDITLAQAGGVWNWFVWRCFPFSFFAAVLLFIGALAETNRTPFDLAEAESELVSGYHTEYSGFRFSLFFLAEYANMFVASALVVVLFLGGFSGLIPIPFVPDVLAGPFWFLLKTLFLVFVMMWIRWTLPRLRVDQLMSMCWKYLIPISLLNLAAIGLWTSLSAAPK</sequence>
<evidence type="ECO:0000313" key="8">
    <source>
        <dbReference type="Proteomes" id="UP000712673"/>
    </source>
</evidence>
<comment type="catalytic activity">
    <reaction evidence="5">
        <text>a quinone + NADH + 5 H(+)(in) = a quinol + NAD(+) + 4 H(+)(out)</text>
        <dbReference type="Rhea" id="RHEA:57888"/>
        <dbReference type="ChEBI" id="CHEBI:15378"/>
        <dbReference type="ChEBI" id="CHEBI:24646"/>
        <dbReference type="ChEBI" id="CHEBI:57540"/>
        <dbReference type="ChEBI" id="CHEBI:57945"/>
        <dbReference type="ChEBI" id="CHEBI:132124"/>
    </reaction>
</comment>
<comment type="subunit">
    <text evidence="5">NDH-1 is composed of 14 different subunits. Subunits NuoA, H, J, K, L, M, N constitute the membrane sector of the complex.</text>
</comment>
<evidence type="ECO:0000256" key="1">
    <source>
        <dbReference type="ARBA" id="ARBA00004141"/>
    </source>
</evidence>
<dbReference type="NCBIfam" id="NF004741">
    <property type="entry name" value="PRK06076.1-2"/>
    <property type="match status" value="1"/>
</dbReference>
<comment type="similarity">
    <text evidence="5 6">Belongs to the complex I subunit 1 family.</text>
</comment>
<dbReference type="GO" id="GO:0016655">
    <property type="term" value="F:oxidoreductase activity, acting on NAD(P)H, quinone or similar compound as acceptor"/>
    <property type="evidence" value="ECO:0007669"/>
    <property type="project" value="UniProtKB-UniRule"/>
</dbReference>
<feature type="transmembrane region" description="Helical" evidence="5">
    <location>
        <begin position="311"/>
        <end position="332"/>
    </location>
</feature>
<dbReference type="GO" id="GO:0009060">
    <property type="term" value="P:aerobic respiration"/>
    <property type="evidence" value="ECO:0007669"/>
    <property type="project" value="TreeGrafter"/>
</dbReference>
<dbReference type="Proteomes" id="UP000712673">
    <property type="component" value="Unassembled WGS sequence"/>
</dbReference>
<keyword evidence="5 6" id="KW-0520">NAD</keyword>
<organism evidence="7 8">
    <name type="scientific">Tectimicrobiota bacterium</name>
    <dbReference type="NCBI Taxonomy" id="2528274"/>
    <lineage>
        <taxon>Bacteria</taxon>
        <taxon>Pseudomonadati</taxon>
        <taxon>Nitrospinota/Tectimicrobiota group</taxon>
        <taxon>Candidatus Tectimicrobiota</taxon>
    </lineage>
</organism>
<proteinExistence type="inferred from homology"/>
<keyword evidence="4 5" id="KW-0472">Membrane</keyword>
<feature type="transmembrane region" description="Helical" evidence="5">
    <location>
        <begin position="186"/>
        <end position="207"/>
    </location>
</feature>
<dbReference type="PROSITE" id="PS00668">
    <property type="entry name" value="COMPLEX1_ND1_2"/>
    <property type="match status" value="1"/>
</dbReference>
<feature type="transmembrane region" description="Helical" evidence="5">
    <location>
        <begin position="6"/>
        <end position="29"/>
    </location>
</feature>
<reference evidence="7" key="1">
    <citation type="submission" date="2019-03" db="EMBL/GenBank/DDBJ databases">
        <title>Lake Tanganyika Metagenome-Assembled Genomes (MAGs).</title>
        <authorList>
            <person name="Tran P."/>
        </authorList>
    </citation>
    <scope>NUCLEOTIDE SEQUENCE</scope>
    <source>
        <strain evidence="7">K_DeepCast_65m_m2_066</strain>
    </source>
</reference>
<evidence type="ECO:0000256" key="4">
    <source>
        <dbReference type="ARBA" id="ARBA00023136"/>
    </source>
</evidence>
<keyword evidence="3 5" id="KW-1133">Transmembrane helix</keyword>
<evidence type="ECO:0000313" key="7">
    <source>
        <dbReference type="EMBL" id="MBM3222605.1"/>
    </source>
</evidence>
<dbReference type="InterPro" id="IPR001694">
    <property type="entry name" value="NADH_UbQ_OxRdtase_su1/FPO"/>
</dbReference>
<evidence type="ECO:0000256" key="6">
    <source>
        <dbReference type="RuleBase" id="RU000471"/>
    </source>
</evidence>
<dbReference type="EMBL" id="VGLS01000035">
    <property type="protein sequence ID" value="MBM3222605.1"/>
    <property type="molecule type" value="Genomic_DNA"/>
</dbReference>
<comment type="subcellular location">
    <subcellularLocation>
        <location evidence="5 6">Cell membrane</location>
        <topology evidence="5 6">Multi-pass membrane protein</topology>
    </subcellularLocation>
    <subcellularLocation>
        <location evidence="1">Membrane</location>
        <topology evidence="1">Multi-pass membrane protein</topology>
    </subcellularLocation>
</comment>
<keyword evidence="2 5" id="KW-0812">Transmembrane</keyword>
<feature type="transmembrane region" description="Helical" evidence="5">
    <location>
        <begin position="80"/>
        <end position="99"/>
    </location>
</feature>
<dbReference type="InterPro" id="IPR018086">
    <property type="entry name" value="NADH_UbQ_OxRdtase_su1_CS"/>
</dbReference>
<gene>
    <name evidence="5 7" type="primary">nuoH</name>
    <name evidence="7" type="ORF">FJZ47_02205</name>
</gene>
<dbReference type="HAMAP" id="MF_01350">
    <property type="entry name" value="NDH1_NuoH"/>
    <property type="match status" value="1"/>
</dbReference>
<dbReference type="EC" id="7.1.1.-" evidence="5"/>
<evidence type="ECO:0000256" key="2">
    <source>
        <dbReference type="ARBA" id="ARBA00022692"/>
    </source>
</evidence>
<comment type="function">
    <text evidence="5">NDH-1 shuttles electrons from NADH, via FMN and iron-sulfur (Fe-S) centers, to quinones in the respiratory chain. The immediate electron acceptor for the enzyme in this species is believed to be ubiquinone. Couples the redox reaction to proton translocation (for every two electrons transferred, four hydrogen ions are translocated across the cytoplasmic membrane), and thus conserves the redox energy in a proton gradient. This subunit may bind ubiquinone.</text>
</comment>
<dbReference type="PANTHER" id="PTHR11432:SF3">
    <property type="entry name" value="NADH-UBIQUINONE OXIDOREDUCTASE CHAIN 1"/>
    <property type="match status" value="1"/>
</dbReference>
<feature type="transmembrane region" description="Helical" evidence="5">
    <location>
        <begin position="111"/>
        <end position="132"/>
    </location>
</feature>
<feature type="transmembrane region" description="Helical" evidence="5">
    <location>
        <begin position="278"/>
        <end position="299"/>
    </location>
</feature>
<protein>
    <recommendedName>
        <fullName evidence="5">NADH-quinone oxidoreductase subunit H</fullName>
        <ecNumber evidence="5">7.1.1.-</ecNumber>
    </recommendedName>
    <alternativeName>
        <fullName evidence="5">NADH dehydrogenase I subunit H</fullName>
    </alternativeName>
    <alternativeName>
        <fullName evidence="5">NDH-1 subunit H</fullName>
    </alternativeName>
</protein>
<evidence type="ECO:0000256" key="5">
    <source>
        <dbReference type="HAMAP-Rule" id="MF_01350"/>
    </source>
</evidence>
<keyword evidence="5" id="KW-0874">Quinone</keyword>
<evidence type="ECO:0000256" key="3">
    <source>
        <dbReference type="ARBA" id="ARBA00022989"/>
    </source>
</evidence>
<dbReference type="PANTHER" id="PTHR11432">
    <property type="entry name" value="NADH DEHYDROGENASE SUBUNIT 1"/>
    <property type="match status" value="1"/>
</dbReference>
<accession>A0A937VYR0</accession>
<dbReference type="AlphaFoldDB" id="A0A937VYR0"/>
<keyword evidence="7" id="KW-0560">Oxidoreductase</keyword>
<dbReference type="GO" id="GO:0003954">
    <property type="term" value="F:NADH dehydrogenase activity"/>
    <property type="evidence" value="ECO:0007669"/>
    <property type="project" value="TreeGrafter"/>
</dbReference>
<name>A0A937VYR0_UNCTE</name>
<keyword evidence="5" id="KW-1003">Cell membrane</keyword>
<dbReference type="GO" id="GO:0048038">
    <property type="term" value="F:quinone binding"/>
    <property type="evidence" value="ECO:0007669"/>
    <property type="project" value="UniProtKB-KW"/>
</dbReference>